<dbReference type="Proteomes" id="UP000028828">
    <property type="component" value="Unassembled WGS sequence"/>
</dbReference>
<evidence type="ECO:0000313" key="2">
    <source>
        <dbReference type="Proteomes" id="UP000028828"/>
    </source>
</evidence>
<gene>
    <name evidence="1" type="ORF">TGP89_289273</name>
</gene>
<dbReference type="VEuPathDB" id="ToxoDB:TGP89_289273"/>
<evidence type="ECO:0000313" key="1">
    <source>
        <dbReference type="EMBL" id="KFG33063.1"/>
    </source>
</evidence>
<organism evidence="1 2">
    <name type="scientific">Toxoplasma gondii p89</name>
    <dbReference type="NCBI Taxonomy" id="943119"/>
    <lineage>
        <taxon>Eukaryota</taxon>
        <taxon>Sar</taxon>
        <taxon>Alveolata</taxon>
        <taxon>Apicomplexa</taxon>
        <taxon>Conoidasida</taxon>
        <taxon>Coccidia</taxon>
        <taxon>Eucoccidiorida</taxon>
        <taxon>Eimeriorina</taxon>
        <taxon>Sarcocystidae</taxon>
        <taxon>Toxoplasma</taxon>
    </lineage>
</organism>
<dbReference type="EMBL" id="AEYI02001790">
    <property type="protein sequence ID" value="KFG33063.1"/>
    <property type="molecule type" value="Genomic_DNA"/>
</dbReference>
<proteinExistence type="predicted"/>
<reference evidence="1 2" key="1">
    <citation type="submission" date="2014-03" db="EMBL/GenBank/DDBJ databases">
        <authorList>
            <person name="Sibley D."/>
            <person name="Venepally P."/>
            <person name="Karamycheva S."/>
            <person name="Hadjithomas M."/>
            <person name="Khan A."/>
            <person name="Brunk B."/>
            <person name="Roos D."/>
            <person name="Caler E."/>
            <person name="Lorenzi H."/>
        </authorList>
    </citation>
    <scope>NUCLEOTIDE SEQUENCE [LARGE SCALE GENOMIC DNA]</scope>
    <source>
        <strain evidence="2">p89</strain>
    </source>
</reference>
<comment type="caution">
    <text evidence="1">The sequence shown here is derived from an EMBL/GenBank/DDBJ whole genome shotgun (WGS) entry which is preliminary data.</text>
</comment>
<sequence length="11" mass="1173">MLFRPLAAAPS</sequence>
<accession>A0A086JLP5</accession>
<feature type="non-terminal residue" evidence="1">
    <location>
        <position position="11"/>
    </location>
</feature>
<name>A0A086JLP5_TOXGO</name>
<protein>
    <submittedName>
        <fullName evidence="1">Uncharacterized protein</fullName>
    </submittedName>
</protein>